<organism evidence="2 4">
    <name type="scientific">Mycetomoellerius zeteki</name>
    <dbReference type="NCBI Taxonomy" id="64791"/>
    <lineage>
        <taxon>Eukaryota</taxon>
        <taxon>Metazoa</taxon>
        <taxon>Ecdysozoa</taxon>
        <taxon>Arthropoda</taxon>
        <taxon>Hexapoda</taxon>
        <taxon>Insecta</taxon>
        <taxon>Pterygota</taxon>
        <taxon>Neoptera</taxon>
        <taxon>Endopterygota</taxon>
        <taxon>Hymenoptera</taxon>
        <taxon>Apocrita</taxon>
        <taxon>Aculeata</taxon>
        <taxon>Formicoidea</taxon>
        <taxon>Formicidae</taxon>
        <taxon>Myrmicinae</taxon>
        <taxon>Mycetomoellerius</taxon>
    </lineage>
</organism>
<dbReference type="Proteomes" id="UP000075809">
    <property type="component" value="Unassembled WGS sequence"/>
</dbReference>
<dbReference type="EMBL" id="KQ982594">
    <property type="protein sequence ID" value="KYQ54066.1"/>
    <property type="molecule type" value="Genomic_DNA"/>
</dbReference>
<proteinExistence type="predicted"/>
<dbReference type="EMBL" id="KQ982594">
    <property type="protein sequence ID" value="KYQ54065.1"/>
    <property type="molecule type" value="Genomic_DNA"/>
</dbReference>
<dbReference type="SUPFAM" id="SSF53098">
    <property type="entry name" value="Ribonuclease H-like"/>
    <property type="match status" value="1"/>
</dbReference>
<accession>A0A151X1M0</accession>
<dbReference type="InterPro" id="IPR008906">
    <property type="entry name" value="HATC_C_dom"/>
</dbReference>
<protein>
    <recommendedName>
        <fullName evidence="1">HAT C-terminal dimerisation domain-containing protein</fullName>
    </recommendedName>
</protein>
<evidence type="ECO:0000259" key="1">
    <source>
        <dbReference type="Pfam" id="PF05699"/>
    </source>
</evidence>
<gene>
    <name evidence="2" type="ORF">ALC60_07034</name>
    <name evidence="3" type="ORF">ALC60_07035</name>
</gene>
<dbReference type="AlphaFoldDB" id="A0A151X1M0"/>
<dbReference type="GO" id="GO:0046983">
    <property type="term" value="F:protein dimerization activity"/>
    <property type="evidence" value="ECO:0007669"/>
    <property type="project" value="InterPro"/>
</dbReference>
<keyword evidence="4" id="KW-1185">Reference proteome</keyword>
<name>A0A151X1M0_9HYME</name>
<dbReference type="Pfam" id="PF05699">
    <property type="entry name" value="Dimer_Tnp_hAT"/>
    <property type="match status" value="1"/>
</dbReference>
<sequence length="185" mass="21358">MVTKDNMPLNTINKEDCQYLLKLVAPLYKIPGRQQFTDLIDKKIAQNNEYIRVESPVEEVEEISNLWCKHNLTLMIKMNRNISEDSSGLNLHIELKNYLSQPIIPLKSNPIEYWISYNATSKHLSSIALEHLSVVGTLVPSERMFSRTGNIMTDNRNCFKGDRLSRLLFLSSLDISDWHLGHKVK</sequence>
<dbReference type="InterPro" id="IPR052035">
    <property type="entry name" value="ZnF_BED_domain_contain"/>
</dbReference>
<reference evidence="2 4" key="1">
    <citation type="submission" date="2015-09" db="EMBL/GenBank/DDBJ databases">
        <title>Trachymyrmex zeteki WGS genome.</title>
        <authorList>
            <person name="Nygaard S."/>
            <person name="Hu H."/>
            <person name="Boomsma J."/>
            <person name="Zhang G."/>
        </authorList>
    </citation>
    <scope>NUCLEOTIDE SEQUENCE [LARGE SCALE GENOMIC DNA]</scope>
    <source>
        <strain evidence="2">Tzet28-1</strain>
        <tissue evidence="2">Whole body</tissue>
    </source>
</reference>
<dbReference type="PANTHER" id="PTHR46481">
    <property type="entry name" value="ZINC FINGER BED DOMAIN-CONTAINING PROTEIN 4"/>
    <property type="match status" value="1"/>
</dbReference>
<evidence type="ECO:0000313" key="3">
    <source>
        <dbReference type="EMBL" id="KYQ54066.1"/>
    </source>
</evidence>
<evidence type="ECO:0000313" key="4">
    <source>
        <dbReference type="Proteomes" id="UP000075809"/>
    </source>
</evidence>
<dbReference type="InterPro" id="IPR012337">
    <property type="entry name" value="RNaseH-like_sf"/>
</dbReference>
<feature type="domain" description="HAT C-terminal dimerisation" evidence="1">
    <location>
        <begin position="94"/>
        <end position="171"/>
    </location>
</feature>
<dbReference type="PANTHER" id="PTHR46481:SF9">
    <property type="entry name" value="ZINC FINGER BED DOMAIN-CONTAINING PROTEIN 1-LIKE"/>
    <property type="match status" value="1"/>
</dbReference>
<evidence type="ECO:0000313" key="2">
    <source>
        <dbReference type="EMBL" id="KYQ54065.1"/>
    </source>
</evidence>
<dbReference type="STRING" id="64791.A0A151X1M0"/>